<comment type="caution">
    <text evidence="8">The sequence shown here is derived from an EMBL/GenBank/DDBJ whole genome shotgun (WGS) entry which is preliminary data.</text>
</comment>
<feature type="coiled-coil region" evidence="4">
    <location>
        <begin position="170"/>
        <end position="249"/>
    </location>
</feature>
<comment type="similarity">
    <text evidence="2">Belongs to the membrane fusion protein (MFP) (TC 8.A.1) family.</text>
</comment>
<organism evidence="8 9">
    <name type="scientific">Caproiciproducens faecalis</name>
    <dbReference type="NCBI Taxonomy" id="2820301"/>
    <lineage>
        <taxon>Bacteria</taxon>
        <taxon>Bacillati</taxon>
        <taxon>Bacillota</taxon>
        <taxon>Clostridia</taxon>
        <taxon>Eubacteriales</taxon>
        <taxon>Acutalibacteraceae</taxon>
        <taxon>Caproiciproducens</taxon>
    </lineage>
</organism>
<dbReference type="EMBL" id="JAGFNZ010000002">
    <property type="protein sequence ID" value="MBW7572231.1"/>
    <property type="molecule type" value="Genomic_DNA"/>
</dbReference>
<comment type="subcellular location">
    <subcellularLocation>
        <location evidence="1">Cell envelope</location>
    </subcellularLocation>
</comment>
<proteinExistence type="inferred from homology"/>
<feature type="region of interest" description="Disordered" evidence="5">
    <location>
        <begin position="326"/>
        <end position="348"/>
    </location>
</feature>
<keyword evidence="3 4" id="KW-0175">Coiled coil</keyword>
<sequence length="613" mass="65963">MKEKVLKIKSKVLDLIRNHKKMCIIIASCTVLSAAVLTTVLLYLHQIKASQNTTSYREYTVAKGDVTVGTSESGTVALDEETVSFPVDVTIDSVLVKVGYSVKAGESLVKLNQNSVTDGTLDSRTKLAEAKLSLEQAVADQESKLKTAKVTYDKSRSNAANAYTQEYLTKAEVQNGIATAKEDLKEKQDELTKYLALQKSYPADYAKLKQLKAWRDDTETTKSSYEDQLEQYEEDHKAALDGLSSLESAKNSAYSAWVLAKAQDDGEDEAETEYDAAKDAYNDYADYIASTVSAKESLESKVSLYTAEYNNYSSAYDDFNETFRSKYGSSSTSDDDSEAASSDEIDSKVTSLQSEVKSAQYALEKAQKSASGSLSEAEQTLQSSLIDGSGAESAYELTVNQLAQAVSTQQETYDSLQRELDDVNSVINGDGTLTSPCDGIIVSVGYTDGSDVKAGEAIVTIAKTSAVSLSVSLSEEDVTDLSIGQDAEITLTSYEGQTFPATVESIAASPSRSGSASVTYAVTAKMTDSNTKKVFVGMSGEVEFIKKQKKDVLYVSDQAITFENGVSSVLVKNADGTTTKTTVTTGFSNGQYVEIVSGLKEGETVLVESAVTK</sequence>
<dbReference type="Gene3D" id="2.40.30.170">
    <property type="match status" value="1"/>
</dbReference>
<keyword evidence="9" id="KW-1185">Reference proteome</keyword>
<evidence type="ECO:0000313" key="9">
    <source>
        <dbReference type="Proteomes" id="UP000719942"/>
    </source>
</evidence>
<keyword evidence="6" id="KW-0472">Membrane</keyword>
<keyword evidence="6" id="KW-0812">Transmembrane</keyword>
<evidence type="ECO:0000313" key="8">
    <source>
        <dbReference type="EMBL" id="MBW7572231.1"/>
    </source>
</evidence>
<reference evidence="8 9" key="1">
    <citation type="submission" date="2021-03" db="EMBL/GenBank/DDBJ databases">
        <title>Caproiciproducens sp. nov. isolated from feces of cow.</title>
        <authorList>
            <person name="Choi J.-Y."/>
        </authorList>
    </citation>
    <scope>NUCLEOTIDE SEQUENCE [LARGE SCALE GENOMIC DNA]</scope>
    <source>
        <strain evidence="8 9">AGMB10547</strain>
    </source>
</reference>
<dbReference type="RefSeq" id="WP_219964648.1">
    <property type="nucleotide sequence ID" value="NZ_JAGFNZ010000002.1"/>
</dbReference>
<dbReference type="Gene3D" id="2.40.420.20">
    <property type="match status" value="1"/>
</dbReference>
<evidence type="ECO:0000256" key="6">
    <source>
        <dbReference type="SAM" id="Phobius"/>
    </source>
</evidence>
<evidence type="ECO:0000256" key="2">
    <source>
        <dbReference type="ARBA" id="ARBA00009477"/>
    </source>
</evidence>
<dbReference type="NCBIfam" id="TIGR01730">
    <property type="entry name" value="RND_mfp"/>
    <property type="match status" value="1"/>
</dbReference>
<dbReference type="InterPro" id="IPR050465">
    <property type="entry name" value="UPF0194_transport"/>
</dbReference>
<keyword evidence="6" id="KW-1133">Transmembrane helix</keyword>
<feature type="compositionally biased region" description="Acidic residues" evidence="5">
    <location>
        <begin position="333"/>
        <end position="344"/>
    </location>
</feature>
<dbReference type="PANTHER" id="PTHR32347:SF14">
    <property type="entry name" value="EFFLUX SYSTEM COMPONENT YKNX-RELATED"/>
    <property type="match status" value="1"/>
</dbReference>
<feature type="coiled-coil region" evidence="4">
    <location>
        <begin position="399"/>
        <end position="426"/>
    </location>
</feature>
<dbReference type="InterPro" id="IPR006143">
    <property type="entry name" value="RND_pump_MFP"/>
</dbReference>
<evidence type="ECO:0000259" key="7">
    <source>
        <dbReference type="Pfam" id="PF25975"/>
    </source>
</evidence>
<evidence type="ECO:0000256" key="4">
    <source>
        <dbReference type="SAM" id="Coils"/>
    </source>
</evidence>
<dbReference type="PANTHER" id="PTHR32347">
    <property type="entry name" value="EFFLUX SYSTEM COMPONENT YKNX-RELATED"/>
    <property type="match status" value="1"/>
</dbReference>
<dbReference type="InterPro" id="IPR058649">
    <property type="entry name" value="CzcB_C"/>
</dbReference>
<protein>
    <submittedName>
        <fullName evidence="8">Efflux RND transporter periplasmic adaptor subunit</fullName>
    </submittedName>
</protein>
<dbReference type="Pfam" id="PF25975">
    <property type="entry name" value="CzcB_C"/>
    <property type="match status" value="1"/>
</dbReference>
<feature type="domain" description="CzcB-like C-terminal circularly permuted SH3-like" evidence="7">
    <location>
        <begin position="554"/>
        <end position="607"/>
    </location>
</feature>
<evidence type="ECO:0000256" key="3">
    <source>
        <dbReference type="ARBA" id="ARBA00023054"/>
    </source>
</evidence>
<accession>A0ABS7DLQ6</accession>
<evidence type="ECO:0000256" key="1">
    <source>
        <dbReference type="ARBA" id="ARBA00004196"/>
    </source>
</evidence>
<feature type="transmembrane region" description="Helical" evidence="6">
    <location>
        <begin position="21"/>
        <end position="44"/>
    </location>
</feature>
<gene>
    <name evidence="8" type="ORF">J5W02_05335</name>
</gene>
<evidence type="ECO:0000256" key="5">
    <source>
        <dbReference type="SAM" id="MobiDB-lite"/>
    </source>
</evidence>
<name>A0ABS7DLQ6_9FIRM</name>
<dbReference type="Proteomes" id="UP000719942">
    <property type="component" value="Unassembled WGS sequence"/>
</dbReference>